<evidence type="ECO:0000313" key="3">
    <source>
        <dbReference type="EMBL" id="OGZ20164.1"/>
    </source>
</evidence>
<organism evidence="3 4">
    <name type="scientific">Candidatus Nealsonbacteria bacterium RIFCSPHIGHO2_01_FULL_38_55</name>
    <dbReference type="NCBI Taxonomy" id="1801664"/>
    <lineage>
        <taxon>Bacteria</taxon>
        <taxon>Candidatus Nealsoniibacteriota</taxon>
    </lineage>
</organism>
<dbReference type="SUPFAM" id="SSF55831">
    <property type="entry name" value="Thymidylate synthase/dCMP hydroxymethylase"/>
    <property type="match status" value="1"/>
</dbReference>
<dbReference type="GO" id="GO:0016740">
    <property type="term" value="F:transferase activity"/>
    <property type="evidence" value="ECO:0007669"/>
    <property type="project" value="UniProtKB-KW"/>
</dbReference>
<proteinExistence type="predicted"/>
<comment type="caution">
    <text evidence="3">The sequence shown here is derived from an EMBL/GenBank/DDBJ whole genome shotgun (WGS) entry which is preliminary data.</text>
</comment>
<reference evidence="3 4" key="1">
    <citation type="journal article" date="2016" name="Nat. Commun.">
        <title>Thousands of microbial genomes shed light on interconnected biogeochemical processes in an aquifer system.</title>
        <authorList>
            <person name="Anantharaman K."/>
            <person name="Brown C.T."/>
            <person name="Hug L.A."/>
            <person name="Sharon I."/>
            <person name="Castelle C.J."/>
            <person name="Probst A.J."/>
            <person name="Thomas B.C."/>
            <person name="Singh A."/>
            <person name="Wilkins M.J."/>
            <person name="Karaoz U."/>
            <person name="Brodie E.L."/>
            <person name="Williams K.H."/>
            <person name="Hubbard S.S."/>
            <person name="Banfield J.F."/>
        </authorList>
    </citation>
    <scope>NUCLEOTIDE SEQUENCE [LARGE SCALE GENOMIC DNA]</scope>
</reference>
<dbReference type="EMBL" id="MHLZ01000010">
    <property type="protein sequence ID" value="OGZ20164.1"/>
    <property type="molecule type" value="Genomic_DNA"/>
</dbReference>
<dbReference type="Proteomes" id="UP000177360">
    <property type="component" value="Unassembled WGS sequence"/>
</dbReference>
<dbReference type="Gene3D" id="3.30.572.10">
    <property type="entry name" value="Thymidylate synthase/dCMP hydroxymethylase domain"/>
    <property type="match status" value="1"/>
</dbReference>
<evidence type="ECO:0000313" key="4">
    <source>
        <dbReference type="Proteomes" id="UP000177360"/>
    </source>
</evidence>
<gene>
    <name evidence="3" type="ORF">A2626_00020</name>
</gene>
<dbReference type="InterPro" id="IPR023451">
    <property type="entry name" value="Thymidate_synth/dCMP_Mease_dom"/>
</dbReference>
<sequence length="67" mass="7583">MKDGFPAVTTKKLAFEAVKAELLWFLSGSSDVKELQKLGRHICGNVYSDYWKPKAKFDGDLDRIYGV</sequence>
<name>A0A1G2E2U3_9BACT</name>
<dbReference type="InterPro" id="IPR036926">
    <property type="entry name" value="Thymidate_synth/dCMP_Mease_sf"/>
</dbReference>
<accession>A0A1G2E2U3</accession>
<dbReference type="AlphaFoldDB" id="A0A1G2E2U3"/>
<evidence type="ECO:0000256" key="1">
    <source>
        <dbReference type="ARBA" id="ARBA00022679"/>
    </source>
</evidence>
<feature type="domain" description="Thymidylate synthase/dCMP hydroxymethylase" evidence="2">
    <location>
        <begin position="2"/>
        <end position="67"/>
    </location>
</feature>
<evidence type="ECO:0000259" key="2">
    <source>
        <dbReference type="Pfam" id="PF00303"/>
    </source>
</evidence>
<dbReference type="Pfam" id="PF00303">
    <property type="entry name" value="Thymidylat_synt"/>
    <property type="match status" value="1"/>
</dbReference>
<keyword evidence="1" id="KW-0808">Transferase</keyword>
<protein>
    <recommendedName>
        <fullName evidence="2">Thymidylate synthase/dCMP hydroxymethylase domain-containing protein</fullName>
    </recommendedName>
</protein>